<proteinExistence type="predicted"/>
<dbReference type="EMBL" id="LAZR01009535">
    <property type="protein sequence ID" value="KKM72050.1"/>
    <property type="molecule type" value="Genomic_DNA"/>
</dbReference>
<organism evidence="1">
    <name type="scientific">marine sediment metagenome</name>
    <dbReference type="NCBI Taxonomy" id="412755"/>
    <lineage>
        <taxon>unclassified sequences</taxon>
        <taxon>metagenomes</taxon>
        <taxon>ecological metagenomes</taxon>
    </lineage>
</organism>
<name>A0A0F9M5W0_9ZZZZ</name>
<reference evidence="1" key="1">
    <citation type="journal article" date="2015" name="Nature">
        <title>Complex archaea that bridge the gap between prokaryotes and eukaryotes.</title>
        <authorList>
            <person name="Spang A."/>
            <person name="Saw J.H."/>
            <person name="Jorgensen S.L."/>
            <person name="Zaremba-Niedzwiedzka K."/>
            <person name="Martijn J."/>
            <person name="Lind A.E."/>
            <person name="van Eijk R."/>
            <person name="Schleper C."/>
            <person name="Guy L."/>
            <person name="Ettema T.J."/>
        </authorList>
    </citation>
    <scope>NUCLEOTIDE SEQUENCE</scope>
</reference>
<comment type="caution">
    <text evidence="1">The sequence shown here is derived from an EMBL/GenBank/DDBJ whole genome shotgun (WGS) entry which is preliminary data.</text>
</comment>
<evidence type="ECO:0000313" key="1">
    <source>
        <dbReference type="EMBL" id="KKM72050.1"/>
    </source>
</evidence>
<sequence>MRRYRTVNKRSFRRILKQVETAVDRNGHVSYQGVRILVQADLLDHILAAARWVWGKGTV</sequence>
<gene>
    <name evidence="1" type="ORF">LCGC14_1424510</name>
</gene>
<accession>A0A0F9M5W0</accession>
<dbReference type="AlphaFoldDB" id="A0A0F9M5W0"/>
<protein>
    <submittedName>
        <fullName evidence="1">Uncharacterized protein</fullName>
    </submittedName>
</protein>